<dbReference type="NCBIfam" id="TIGR03804">
    <property type="entry name" value="para_beta_helix"/>
    <property type="match status" value="4"/>
</dbReference>
<comment type="pathway">
    <text evidence="1">Protein modification; protein ubiquitination.</text>
</comment>
<evidence type="ECO:0000256" key="2">
    <source>
        <dbReference type="ARBA" id="ARBA00022737"/>
    </source>
</evidence>
<dbReference type="Proteomes" id="UP000271624">
    <property type="component" value="Unassembled WGS sequence"/>
</dbReference>
<reference evidence="6" key="2">
    <citation type="journal article" date="2019" name="Genome Biol. Evol.">
        <title>Day and night: Metabolic profiles and evolutionary relationships of six axenic non-marine cyanobacteria.</title>
        <authorList>
            <person name="Will S.E."/>
            <person name="Henke P."/>
            <person name="Boedeker C."/>
            <person name="Huang S."/>
            <person name="Brinkmann H."/>
            <person name="Rohde M."/>
            <person name="Jarek M."/>
            <person name="Friedl T."/>
            <person name="Seufert S."/>
            <person name="Schumacher M."/>
            <person name="Overmann J."/>
            <person name="Neumann-Schaal M."/>
            <person name="Petersen J."/>
        </authorList>
    </citation>
    <scope>NUCLEOTIDE SEQUENCE [LARGE SCALE GENOMIC DNA]</scope>
    <source>
        <strain evidence="6">PCC 7102</strain>
    </source>
</reference>
<dbReference type="InterPro" id="IPR022441">
    <property type="entry name" value="Para_beta_helix_rpt-2"/>
</dbReference>
<comment type="caution">
    <text evidence="6">The sequence shown here is derived from an EMBL/GenBank/DDBJ whole genome shotgun (WGS) entry which is preliminary data.</text>
</comment>
<dbReference type="InterPro" id="IPR011459">
    <property type="entry name" value="DUF1565"/>
</dbReference>
<accession>A0A3S1C7X5</accession>
<feature type="domain" description="DUF1565" evidence="5">
    <location>
        <begin position="57"/>
        <end position="297"/>
    </location>
</feature>
<dbReference type="EMBL" id="RSCL01000018">
    <property type="protein sequence ID" value="RUT01924.1"/>
    <property type="molecule type" value="Genomic_DNA"/>
</dbReference>
<evidence type="ECO:0000256" key="1">
    <source>
        <dbReference type="ARBA" id="ARBA00004906"/>
    </source>
</evidence>
<evidence type="ECO:0000259" key="5">
    <source>
        <dbReference type="Pfam" id="PF07602"/>
    </source>
</evidence>
<dbReference type="SMART" id="SM00710">
    <property type="entry name" value="PbH1"/>
    <property type="match status" value="7"/>
</dbReference>
<keyword evidence="7" id="KW-1185">Reference proteome</keyword>
<keyword evidence="3" id="KW-0833">Ubl conjugation pathway</keyword>
<evidence type="ECO:0000313" key="6">
    <source>
        <dbReference type="EMBL" id="RUT01924.1"/>
    </source>
</evidence>
<keyword evidence="4" id="KW-0732">Signal</keyword>
<dbReference type="SUPFAM" id="SSF51126">
    <property type="entry name" value="Pectin lyase-like"/>
    <property type="match status" value="1"/>
</dbReference>
<organism evidence="6 7">
    <name type="scientific">Dulcicalothrix desertica PCC 7102</name>
    <dbReference type="NCBI Taxonomy" id="232991"/>
    <lineage>
        <taxon>Bacteria</taxon>
        <taxon>Bacillati</taxon>
        <taxon>Cyanobacteriota</taxon>
        <taxon>Cyanophyceae</taxon>
        <taxon>Nostocales</taxon>
        <taxon>Calotrichaceae</taxon>
        <taxon>Dulcicalothrix</taxon>
    </lineage>
</organism>
<protein>
    <recommendedName>
        <fullName evidence="5">DUF1565 domain-containing protein</fullName>
    </recommendedName>
</protein>
<evidence type="ECO:0000256" key="4">
    <source>
        <dbReference type="SAM" id="SignalP"/>
    </source>
</evidence>
<dbReference type="InterPro" id="IPR006626">
    <property type="entry name" value="PbH1"/>
</dbReference>
<evidence type="ECO:0000313" key="7">
    <source>
        <dbReference type="Proteomes" id="UP000271624"/>
    </source>
</evidence>
<sequence>MILTHSATMNFKSLLKQVNYSTVVLLSLINISQVNAQTSAPTNTPPQVILYVNPQLGTDGATAGKSEAIPYRSISYALTQATPGSIIQLASGRYYSETFPLIIKSGVILKGNENTQGQGVEIIGGDSYMSRTFAKQNVTLVAQDNSQIAGITVTNPNVRGTGVWVEFGQPIIRNNNFINSKREGIFVTGNAAPTIENNRFFRNDANGVSVTSEAKGEIRNNIFDNTGFGVAIGGKSTPLLSDNQIRGNRNGIVLTDSSHPKLFSNLIENNSDYGLVIIGQSEPSLDRNTFKDNKKQDQFRVIPTLQPEVPIEQ</sequence>
<name>A0A3S1C7X5_9CYAN</name>
<dbReference type="InterPro" id="IPR011050">
    <property type="entry name" value="Pectin_lyase_fold/virulence"/>
</dbReference>
<dbReference type="InterPro" id="IPR012334">
    <property type="entry name" value="Pectin_lyas_fold"/>
</dbReference>
<reference evidence="6" key="1">
    <citation type="submission" date="2018-12" db="EMBL/GenBank/DDBJ databases">
        <authorList>
            <person name="Will S."/>
            <person name="Neumann-Schaal M."/>
            <person name="Henke P."/>
        </authorList>
    </citation>
    <scope>NUCLEOTIDE SEQUENCE</scope>
    <source>
        <strain evidence="6">PCC 7102</strain>
    </source>
</reference>
<proteinExistence type="predicted"/>
<feature type="signal peptide" evidence="4">
    <location>
        <begin position="1"/>
        <end position="36"/>
    </location>
</feature>
<dbReference type="InterPro" id="IPR051550">
    <property type="entry name" value="SCF-Subunits/Alg-Epimerases"/>
</dbReference>
<gene>
    <name evidence="6" type="ORF">DSM106972_065470</name>
</gene>
<dbReference type="Gene3D" id="2.160.20.10">
    <property type="entry name" value="Single-stranded right-handed beta-helix, Pectin lyase-like"/>
    <property type="match status" value="1"/>
</dbReference>
<keyword evidence="2" id="KW-0677">Repeat</keyword>
<dbReference type="AlphaFoldDB" id="A0A3S1C7X5"/>
<evidence type="ECO:0000256" key="3">
    <source>
        <dbReference type="ARBA" id="ARBA00022786"/>
    </source>
</evidence>
<dbReference type="PANTHER" id="PTHR22990:SF15">
    <property type="entry name" value="F-BOX ONLY PROTEIN 10"/>
    <property type="match status" value="1"/>
</dbReference>
<dbReference type="Pfam" id="PF07602">
    <property type="entry name" value="DUF1565"/>
    <property type="match status" value="1"/>
</dbReference>
<feature type="chain" id="PRO_5018567337" description="DUF1565 domain-containing protein" evidence="4">
    <location>
        <begin position="37"/>
        <end position="313"/>
    </location>
</feature>
<dbReference type="PANTHER" id="PTHR22990">
    <property type="entry name" value="F-BOX ONLY PROTEIN"/>
    <property type="match status" value="1"/>
</dbReference>